<dbReference type="RefSeq" id="WP_032518843.1">
    <property type="nucleotide sequence ID" value="NZ_CP138981.1"/>
</dbReference>
<keyword evidence="10 17" id="KW-1133">Transmembrane helix</keyword>
<dbReference type="AlphaFoldDB" id="A0A0A2B6B7"/>
<evidence type="ECO:0000256" key="4">
    <source>
        <dbReference type="ARBA" id="ARBA00021581"/>
    </source>
</evidence>
<reference evidence="19" key="1">
    <citation type="journal article" date="2014" name="Sci. Data">
        <title>Genomes of diverse isolates of the marine cyanobacterium Prochlorococcus.</title>
        <authorList>
            <person name="Biller S."/>
            <person name="Berube P."/>
            <person name="Thompson J."/>
            <person name="Kelly L."/>
            <person name="Roggensack S."/>
            <person name="Awad L."/>
            <person name="Roache-Johnson K."/>
            <person name="Ding H."/>
            <person name="Giovannoni S.J."/>
            <person name="Moore L.R."/>
            <person name="Chisholm S.W."/>
        </authorList>
    </citation>
    <scope>NUCLEOTIDE SEQUENCE [LARGE SCALE GENOMIC DNA]</scope>
    <source>
        <strain evidence="19">SB</strain>
    </source>
</reference>
<evidence type="ECO:0000256" key="12">
    <source>
        <dbReference type="ARBA" id="ARBA00023251"/>
    </source>
</evidence>
<keyword evidence="8 17" id="KW-0133">Cell shape</keyword>
<sequence length="266" mass="29696">MEYLKFILYGFIQGLTEFIPVSSTAHLKVISLFLGVDDPGASLSATIQLGSVFAIAWYFRNDFFNFRSQSSKKFLEFLLHEKLLRSILVGTIPIILLGGSIKIFIPSFFYNVFRSNLSIALVSFLMAIFMYLADSSKRGSLNIRNHNYSDSFFIGFFQAFAIFPGVSRSGITISSALITGWERGDAAKFSFLLGLPAISLTAIVEFISSFNEFFSLGFLPLFVGLITSFLSSLLAIDLLLKYFSSNGLKIFIIYRVIFGVVILLNL</sequence>
<evidence type="ECO:0000256" key="16">
    <source>
        <dbReference type="ARBA" id="ARBA00047594"/>
    </source>
</evidence>
<evidence type="ECO:0000256" key="11">
    <source>
        <dbReference type="ARBA" id="ARBA00023136"/>
    </source>
</evidence>
<keyword evidence="9 17" id="KW-0573">Peptidoglycan synthesis</keyword>
<dbReference type="GO" id="GO:0005886">
    <property type="term" value="C:plasma membrane"/>
    <property type="evidence" value="ECO:0007669"/>
    <property type="project" value="UniProtKB-SubCell"/>
</dbReference>
<dbReference type="GO" id="GO:0050380">
    <property type="term" value="F:undecaprenyl-diphosphatase activity"/>
    <property type="evidence" value="ECO:0007669"/>
    <property type="project" value="UniProtKB-UniRule"/>
</dbReference>
<feature type="transmembrane region" description="Helical" evidence="17">
    <location>
        <begin position="83"/>
        <end position="105"/>
    </location>
</feature>
<keyword evidence="6 17" id="KW-0812">Transmembrane</keyword>
<dbReference type="Pfam" id="PF02673">
    <property type="entry name" value="BacA"/>
    <property type="match status" value="1"/>
</dbReference>
<evidence type="ECO:0000256" key="7">
    <source>
        <dbReference type="ARBA" id="ARBA00022801"/>
    </source>
</evidence>
<feature type="transmembrane region" description="Helical" evidence="17">
    <location>
        <begin position="213"/>
        <end position="240"/>
    </location>
</feature>
<proteinExistence type="inferred from homology"/>
<evidence type="ECO:0000256" key="2">
    <source>
        <dbReference type="ARBA" id="ARBA00010621"/>
    </source>
</evidence>
<dbReference type="PANTHER" id="PTHR30622">
    <property type="entry name" value="UNDECAPRENYL-DIPHOSPHATASE"/>
    <property type="match status" value="1"/>
</dbReference>
<protein>
    <recommendedName>
        <fullName evidence="4 17">Undecaprenyl-diphosphatase</fullName>
        <ecNumber evidence="3 17">3.6.1.27</ecNumber>
    </recommendedName>
    <alternativeName>
        <fullName evidence="15 17">Bacitracin resistance protein</fullName>
    </alternativeName>
    <alternativeName>
        <fullName evidence="14 17">Undecaprenyl pyrophosphate phosphatase</fullName>
    </alternativeName>
</protein>
<comment type="subcellular location">
    <subcellularLocation>
        <location evidence="1 17">Cell membrane</location>
        <topology evidence="1 17">Multi-pass membrane protein</topology>
    </subcellularLocation>
</comment>
<accession>A0A0A2B6B7</accession>
<comment type="caution">
    <text evidence="18">The sequence shown here is derived from an EMBL/GenBank/DDBJ whole genome shotgun (WGS) entry which is preliminary data.</text>
</comment>
<keyword evidence="12 17" id="KW-0046">Antibiotic resistance</keyword>
<comment type="function">
    <text evidence="17">Catalyzes the dephosphorylation of undecaprenyl diphosphate (UPP). Confers resistance to bacitracin.</text>
</comment>
<keyword evidence="13 17" id="KW-0961">Cell wall biogenesis/degradation</keyword>
<dbReference type="Proteomes" id="UP000030345">
    <property type="component" value="Unassembled WGS sequence"/>
</dbReference>
<keyword evidence="7 17" id="KW-0378">Hydrolase</keyword>
<dbReference type="GO" id="GO:0071555">
    <property type="term" value="P:cell wall organization"/>
    <property type="evidence" value="ECO:0007669"/>
    <property type="project" value="UniProtKB-KW"/>
</dbReference>
<name>A0A0A2B6B7_PROMR</name>
<dbReference type="GO" id="GO:0009252">
    <property type="term" value="P:peptidoglycan biosynthetic process"/>
    <property type="evidence" value="ECO:0007669"/>
    <property type="project" value="UniProtKB-KW"/>
</dbReference>
<feature type="transmembrane region" description="Helical" evidence="17">
    <location>
        <begin position="117"/>
        <end position="133"/>
    </location>
</feature>
<evidence type="ECO:0000256" key="9">
    <source>
        <dbReference type="ARBA" id="ARBA00022984"/>
    </source>
</evidence>
<dbReference type="HAMAP" id="MF_01006">
    <property type="entry name" value="Undec_diphosphatase"/>
    <property type="match status" value="1"/>
</dbReference>
<comment type="miscellaneous">
    <text evidence="17">Bacitracin is thought to be involved in the inhibition of peptidoglycan synthesis by sequestering undecaprenyl diphosphate, thereby reducing the pool of lipid carrier available.</text>
</comment>
<feature type="transmembrane region" description="Helical" evidence="17">
    <location>
        <begin position="189"/>
        <end position="207"/>
    </location>
</feature>
<evidence type="ECO:0000256" key="8">
    <source>
        <dbReference type="ARBA" id="ARBA00022960"/>
    </source>
</evidence>
<feature type="transmembrane region" description="Helical" evidence="17">
    <location>
        <begin position="153"/>
        <end position="177"/>
    </location>
</feature>
<dbReference type="PANTHER" id="PTHR30622:SF4">
    <property type="entry name" value="UNDECAPRENYL-DIPHOSPHATASE"/>
    <property type="match status" value="1"/>
</dbReference>
<dbReference type="STRING" id="59926.EV02_0194"/>
<evidence type="ECO:0000313" key="19">
    <source>
        <dbReference type="Proteomes" id="UP000030345"/>
    </source>
</evidence>
<evidence type="ECO:0000256" key="10">
    <source>
        <dbReference type="ARBA" id="ARBA00022989"/>
    </source>
</evidence>
<keyword evidence="5 17" id="KW-1003">Cell membrane</keyword>
<dbReference type="EMBL" id="JNAS01000001">
    <property type="protein sequence ID" value="KGG09608.1"/>
    <property type="molecule type" value="Genomic_DNA"/>
</dbReference>
<evidence type="ECO:0000256" key="5">
    <source>
        <dbReference type="ARBA" id="ARBA00022475"/>
    </source>
</evidence>
<evidence type="ECO:0000256" key="3">
    <source>
        <dbReference type="ARBA" id="ARBA00012374"/>
    </source>
</evidence>
<evidence type="ECO:0000256" key="14">
    <source>
        <dbReference type="ARBA" id="ARBA00032707"/>
    </source>
</evidence>
<dbReference type="GO" id="GO:0046677">
    <property type="term" value="P:response to antibiotic"/>
    <property type="evidence" value="ECO:0007669"/>
    <property type="project" value="UniProtKB-UniRule"/>
</dbReference>
<comment type="similarity">
    <text evidence="2 17">Belongs to the UppP family.</text>
</comment>
<keyword evidence="11 17" id="KW-0472">Membrane</keyword>
<evidence type="ECO:0000313" key="18">
    <source>
        <dbReference type="EMBL" id="KGG09608.1"/>
    </source>
</evidence>
<dbReference type="InterPro" id="IPR003824">
    <property type="entry name" value="UppP"/>
</dbReference>
<evidence type="ECO:0000256" key="1">
    <source>
        <dbReference type="ARBA" id="ARBA00004651"/>
    </source>
</evidence>
<dbReference type="EC" id="3.6.1.27" evidence="3 17"/>
<evidence type="ECO:0000256" key="13">
    <source>
        <dbReference type="ARBA" id="ARBA00023316"/>
    </source>
</evidence>
<organism evidence="18 19">
    <name type="scientific">Prochlorococcus marinus str. SB</name>
    <dbReference type="NCBI Taxonomy" id="59926"/>
    <lineage>
        <taxon>Bacteria</taxon>
        <taxon>Bacillati</taxon>
        <taxon>Cyanobacteriota</taxon>
        <taxon>Cyanophyceae</taxon>
        <taxon>Synechococcales</taxon>
        <taxon>Prochlorococcaceae</taxon>
        <taxon>Prochlorococcus</taxon>
    </lineage>
</organism>
<comment type="catalytic activity">
    <reaction evidence="16 17">
        <text>di-trans,octa-cis-undecaprenyl diphosphate + H2O = di-trans,octa-cis-undecaprenyl phosphate + phosphate + H(+)</text>
        <dbReference type="Rhea" id="RHEA:28094"/>
        <dbReference type="ChEBI" id="CHEBI:15377"/>
        <dbReference type="ChEBI" id="CHEBI:15378"/>
        <dbReference type="ChEBI" id="CHEBI:43474"/>
        <dbReference type="ChEBI" id="CHEBI:58405"/>
        <dbReference type="ChEBI" id="CHEBI:60392"/>
        <dbReference type="EC" id="3.6.1.27"/>
    </reaction>
</comment>
<evidence type="ECO:0000256" key="17">
    <source>
        <dbReference type="HAMAP-Rule" id="MF_01006"/>
    </source>
</evidence>
<evidence type="ECO:0000256" key="6">
    <source>
        <dbReference type="ARBA" id="ARBA00022692"/>
    </source>
</evidence>
<dbReference type="GO" id="GO:0008360">
    <property type="term" value="P:regulation of cell shape"/>
    <property type="evidence" value="ECO:0007669"/>
    <property type="project" value="UniProtKB-KW"/>
</dbReference>
<feature type="transmembrane region" description="Helical" evidence="17">
    <location>
        <begin position="247"/>
        <end position="264"/>
    </location>
</feature>
<gene>
    <name evidence="17" type="primary">uppP</name>
    <name evidence="18" type="ORF">EV02_0194</name>
</gene>
<evidence type="ECO:0000256" key="15">
    <source>
        <dbReference type="ARBA" id="ARBA00032932"/>
    </source>
</evidence>
<dbReference type="OrthoDB" id="9808289at2"/>
<dbReference type="eggNOG" id="COG1968">
    <property type="taxonomic scope" value="Bacteria"/>
</dbReference>